<feature type="compositionally biased region" description="Polar residues" evidence="1">
    <location>
        <begin position="703"/>
        <end position="719"/>
    </location>
</feature>
<feature type="region of interest" description="Disordered" evidence="1">
    <location>
        <begin position="695"/>
        <end position="736"/>
    </location>
</feature>
<dbReference type="Proteomes" id="UP000241394">
    <property type="component" value="Chromosome LG12"/>
</dbReference>
<feature type="compositionally biased region" description="Low complexity" evidence="1">
    <location>
        <begin position="720"/>
        <end position="735"/>
    </location>
</feature>
<feature type="compositionally biased region" description="Polar residues" evidence="1">
    <location>
        <begin position="99"/>
        <end position="119"/>
    </location>
</feature>
<evidence type="ECO:0000256" key="1">
    <source>
        <dbReference type="SAM" id="MobiDB-lite"/>
    </source>
</evidence>
<sequence length="1108" mass="123213">MDYTLVDSDSNFDVNDWLAATMFEPEVGNSGIADAGIQVSALNPSNLSQLENSSGKLAEKSYQNEASKPVSMSRTCQRVIPMESLYHHSSGTAASSSAMTQSVKTESTGQGSSVQSMSAYSHEPADNLVGQTMQSNIFVNSHSELPRSQSLQQAVLQRQHQQLQHQLLNQNVQRPYIQSSSMQSKIQYYHHPQQEQHNLSLPTEVGSSQQTISTAVQDQRRVGQYPNATILQQNHHVRMQEKQHQLQPYQQNMSTTFKQSSGLQSNVTGLQQPQQQKLIRARLDVLNMQTQQHALHTLQKPEVAGPQKTVQLTSWPIQLDKLPGLQNQRNSLQESMQKRHQTSAALLPQTGIIDHPKQLEQSQRVLPEGSSASVGSTSQTRLDHWHDQAYQQLESAREMFLPEAIDLYNMARELCLQSTSAELAAKYDKNRIFIEKTIRFLKMARADIDHQCSKDKFYHYLKLITQYFNLIRSRNLVSVQQHRQQQTPGSQSENPQPQQQINTKLQLHPVNRGLTGAPACSPQLSMQQAIPSSQENKTNFNHKGSSSGSEPNNSWSPWQHGSTHHLTMRRLQQTNTLHDSSLIGTEQRNSVDPLLHNGIRSLRPNMLNTLQQTNFSHMTTVNSLDPTISPRPSSSTTPFLNLKQQPIQMMQTQTLKQSLQQPSIEKKKKQVSKKKMHEIIEPKVGQVIGFSSEMLKEHHSVSQHRQYSPESLRPSTHLNSGSTQTSQHSSQQTDQKVLLSPLSKAGTHLQCAASQFTTPLPSTPLTPSYLLVDLEKNSIGISPLSATNNTEHIETPDILASSMLEEFTGPEDNQETNTKEPSLKCLLEVVETISPRALSASVEDIGTVIDLTDRISVITASESRVAIGDDLAADTSHRLQGRNFSLDCGSTSSKSMKRSRSMRTIALDLLSSPFNENDGLEGPSCQTIDMDSTATSRIKRPRTELNGTLLEEIKEINQNLVETVIDVVLNSTEGAVKAGFGEGTIVRCSYNALGLGGNFNQHYASARMELSILPVKLLVPADYPKSSPIFLNTPHTSWSEAEATENLSEKAKLRFCLSLRKLSQPMSLGEMARTWDVCARTVLSEFAQSMGGGSFNSTYGTWENCIAA</sequence>
<dbReference type="EMBL" id="NKQK01000012">
    <property type="protein sequence ID" value="PSS15761.1"/>
    <property type="molecule type" value="Genomic_DNA"/>
</dbReference>
<dbReference type="GO" id="GO:0003713">
    <property type="term" value="F:transcription coactivator activity"/>
    <property type="evidence" value="ECO:0007669"/>
    <property type="project" value="InterPro"/>
</dbReference>
<name>A0A2R6QVI2_ACTCC</name>
<organism evidence="2 3">
    <name type="scientific">Actinidia chinensis var. chinensis</name>
    <name type="common">Chinese soft-hair kiwi</name>
    <dbReference type="NCBI Taxonomy" id="1590841"/>
    <lineage>
        <taxon>Eukaryota</taxon>
        <taxon>Viridiplantae</taxon>
        <taxon>Streptophyta</taxon>
        <taxon>Embryophyta</taxon>
        <taxon>Tracheophyta</taxon>
        <taxon>Spermatophyta</taxon>
        <taxon>Magnoliopsida</taxon>
        <taxon>eudicotyledons</taxon>
        <taxon>Gunneridae</taxon>
        <taxon>Pentapetalae</taxon>
        <taxon>asterids</taxon>
        <taxon>Ericales</taxon>
        <taxon>Actinidiaceae</taxon>
        <taxon>Actinidia</taxon>
    </lineage>
</organism>
<dbReference type="InParanoid" id="A0A2R6QVI2"/>
<comment type="caution">
    <text evidence="2">The sequence shown here is derived from an EMBL/GenBank/DDBJ whole genome shotgun (WGS) entry which is preliminary data.</text>
</comment>
<reference evidence="3" key="2">
    <citation type="journal article" date="2018" name="BMC Genomics">
        <title>A manually annotated Actinidia chinensis var. chinensis (kiwifruit) genome highlights the challenges associated with draft genomes and gene prediction in plants.</title>
        <authorList>
            <person name="Pilkington S.M."/>
            <person name="Crowhurst R."/>
            <person name="Hilario E."/>
            <person name="Nardozza S."/>
            <person name="Fraser L."/>
            <person name="Peng Y."/>
            <person name="Gunaseelan K."/>
            <person name="Simpson R."/>
            <person name="Tahir J."/>
            <person name="Deroles S.C."/>
            <person name="Templeton K."/>
            <person name="Luo Z."/>
            <person name="Davy M."/>
            <person name="Cheng C."/>
            <person name="McNeilage M."/>
            <person name="Scaglione D."/>
            <person name="Liu Y."/>
            <person name="Zhang Q."/>
            <person name="Datson P."/>
            <person name="De Silva N."/>
            <person name="Gardiner S.E."/>
            <person name="Bassett H."/>
            <person name="Chagne D."/>
            <person name="McCallum J."/>
            <person name="Dzierzon H."/>
            <person name="Deng C."/>
            <person name="Wang Y.Y."/>
            <person name="Barron L."/>
            <person name="Manako K."/>
            <person name="Bowen J."/>
            <person name="Foster T.M."/>
            <person name="Erridge Z.A."/>
            <person name="Tiffin H."/>
            <person name="Waite C.N."/>
            <person name="Davies K.M."/>
            <person name="Grierson E.P."/>
            <person name="Laing W.A."/>
            <person name="Kirk R."/>
            <person name="Chen X."/>
            <person name="Wood M."/>
            <person name="Montefiori M."/>
            <person name="Brummell D.A."/>
            <person name="Schwinn K.E."/>
            <person name="Catanach A."/>
            <person name="Fullerton C."/>
            <person name="Li D."/>
            <person name="Meiyalaghan S."/>
            <person name="Nieuwenhuizen N."/>
            <person name="Read N."/>
            <person name="Prakash R."/>
            <person name="Hunter D."/>
            <person name="Zhang H."/>
            <person name="McKenzie M."/>
            <person name="Knabel M."/>
            <person name="Harris A."/>
            <person name="Allan A.C."/>
            <person name="Gleave A."/>
            <person name="Chen A."/>
            <person name="Janssen B.J."/>
            <person name="Plunkett B."/>
            <person name="Ampomah-Dwamena C."/>
            <person name="Voogd C."/>
            <person name="Leif D."/>
            <person name="Lafferty D."/>
            <person name="Souleyre E.J.F."/>
            <person name="Varkonyi-Gasic E."/>
            <person name="Gambi F."/>
            <person name="Hanley J."/>
            <person name="Yao J.L."/>
            <person name="Cheung J."/>
            <person name="David K.M."/>
            <person name="Warren B."/>
            <person name="Marsh K."/>
            <person name="Snowden K.C."/>
            <person name="Lin-Wang K."/>
            <person name="Brian L."/>
            <person name="Martinez-Sanchez M."/>
            <person name="Wang M."/>
            <person name="Ileperuma N."/>
            <person name="Macnee N."/>
            <person name="Campin R."/>
            <person name="McAtee P."/>
            <person name="Drummond R.S.M."/>
            <person name="Espley R.V."/>
            <person name="Ireland H.S."/>
            <person name="Wu R."/>
            <person name="Atkinson R.G."/>
            <person name="Karunairetnam S."/>
            <person name="Bulley S."/>
            <person name="Chunkath S."/>
            <person name="Hanley Z."/>
            <person name="Storey R."/>
            <person name="Thrimawithana A.H."/>
            <person name="Thomson S."/>
            <person name="David C."/>
            <person name="Testolin R."/>
            <person name="Huang H."/>
            <person name="Hellens R.P."/>
            <person name="Schaffer R.J."/>
        </authorList>
    </citation>
    <scope>NUCLEOTIDE SEQUENCE [LARGE SCALE GENOMIC DNA]</scope>
    <source>
        <strain evidence="3">cv. Red5</strain>
    </source>
</reference>
<dbReference type="Gramene" id="PSS15761">
    <property type="protein sequence ID" value="PSS15761"/>
    <property type="gene ID" value="CEY00_Acc13253"/>
</dbReference>
<dbReference type="OrthoDB" id="1896842at2759"/>
<reference evidence="2 3" key="1">
    <citation type="submission" date="2017-07" db="EMBL/GenBank/DDBJ databases">
        <title>An improved, manually edited Actinidia chinensis var. chinensis (kiwifruit) genome highlights the challenges associated with draft genomes and gene prediction in plants.</title>
        <authorList>
            <person name="Pilkington S."/>
            <person name="Crowhurst R."/>
            <person name="Hilario E."/>
            <person name="Nardozza S."/>
            <person name="Fraser L."/>
            <person name="Peng Y."/>
            <person name="Gunaseelan K."/>
            <person name="Simpson R."/>
            <person name="Tahir J."/>
            <person name="Deroles S."/>
            <person name="Templeton K."/>
            <person name="Luo Z."/>
            <person name="Davy M."/>
            <person name="Cheng C."/>
            <person name="Mcneilage M."/>
            <person name="Scaglione D."/>
            <person name="Liu Y."/>
            <person name="Zhang Q."/>
            <person name="Datson P."/>
            <person name="De Silva N."/>
            <person name="Gardiner S."/>
            <person name="Bassett H."/>
            <person name="Chagne D."/>
            <person name="Mccallum J."/>
            <person name="Dzierzon H."/>
            <person name="Deng C."/>
            <person name="Wang Y.-Y."/>
            <person name="Barron N."/>
            <person name="Manako K."/>
            <person name="Bowen J."/>
            <person name="Foster T."/>
            <person name="Erridge Z."/>
            <person name="Tiffin H."/>
            <person name="Waite C."/>
            <person name="Davies K."/>
            <person name="Grierson E."/>
            <person name="Laing W."/>
            <person name="Kirk R."/>
            <person name="Chen X."/>
            <person name="Wood M."/>
            <person name="Montefiori M."/>
            <person name="Brummell D."/>
            <person name="Schwinn K."/>
            <person name="Catanach A."/>
            <person name="Fullerton C."/>
            <person name="Li D."/>
            <person name="Meiyalaghan S."/>
            <person name="Nieuwenhuizen N."/>
            <person name="Read N."/>
            <person name="Prakash R."/>
            <person name="Hunter D."/>
            <person name="Zhang H."/>
            <person name="Mckenzie M."/>
            <person name="Knabel M."/>
            <person name="Harris A."/>
            <person name="Allan A."/>
            <person name="Chen A."/>
            <person name="Janssen B."/>
            <person name="Plunkett B."/>
            <person name="Dwamena C."/>
            <person name="Voogd C."/>
            <person name="Leif D."/>
            <person name="Lafferty D."/>
            <person name="Souleyre E."/>
            <person name="Varkonyi-Gasic E."/>
            <person name="Gambi F."/>
            <person name="Hanley J."/>
            <person name="Yao J.-L."/>
            <person name="Cheung J."/>
            <person name="David K."/>
            <person name="Warren B."/>
            <person name="Marsh K."/>
            <person name="Snowden K."/>
            <person name="Lin-Wang K."/>
            <person name="Brian L."/>
            <person name="Martinez-Sanchez M."/>
            <person name="Wang M."/>
            <person name="Ileperuma N."/>
            <person name="Macnee N."/>
            <person name="Campin R."/>
            <person name="Mcatee P."/>
            <person name="Drummond R."/>
            <person name="Espley R."/>
            <person name="Ireland H."/>
            <person name="Wu R."/>
            <person name="Atkinson R."/>
            <person name="Karunairetnam S."/>
            <person name="Bulley S."/>
            <person name="Chunkath S."/>
            <person name="Hanley Z."/>
            <person name="Storey R."/>
            <person name="Thrimawithana A."/>
            <person name="Thomson S."/>
            <person name="David C."/>
            <person name="Testolin R."/>
        </authorList>
    </citation>
    <scope>NUCLEOTIDE SEQUENCE [LARGE SCALE GENOMIC DNA]</scope>
    <source>
        <strain evidence="3">cv. Red5</strain>
        <tissue evidence="2">Young leaf</tissue>
    </source>
</reference>
<dbReference type="AlphaFoldDB" id="A0A2R6QVI2"/>
<evidence type="ECO:0000313" key="3">
    <source>
        <dbReference type="Proteomes" id="UP000241394"/>
    </source>
</evidence>
<dbReference type="GO" id="GO:0031490">
    <property type="term" value="F:chromatin DNA binding"/>
    <property type="evidence" value="ECO:0007669"/>
    <property type="project" value="InterPro"/>
</dbReference>
<evidence type="ECO:0000313" key="2">
    <source>
        <dbReference type="EMBL" id="PSS15761.1"/>
    </source>
</evidence>
<feature type="compositionally biased region" description="Low complexity" evidence="1">
    <location>
        <begin position="544"/>
        <end position="558"/>
    </location>
</feature>
<protein>
    <submittedName>
        <fullName evidence="2">Mediator of RNA polymerase II transcription subunit 15a like</fullName>
    </submittedName>
</protein>
<dbReference type="STRING" id="1590841.A0A2R6QVI2"/>
<dbReference type="PANTHER" id="PTHR33137:SF44">
    <property type="entry name" value="MEDIATOR COMPLEX SUBUNIT 15 KIX DOMAIN-CONTAINING PROTEIN"/>
    <property type="match status" value="1"/>
</dbReference>
<feature type="compositionally biased region" description="Polar residues" evidence="1">
    <location>
        <begin position="525"/>
        <end position="543"/>
    </location>
</feature>
<feature type="region of interest" description="Disordered" evidence="1">
    <location>
        <begin position="525"/>
        <end position="563"/>
    </location>
</feature>
<dbReference type="PANTHER" id="PTHR33137">
    <property type="entry name" value="MEDIATOR OF RNA POLYMERASE II TRANSCRIPTION SUBUNIT 15A-RELATED"/>
    <property type="match status" value="1"/>
</dbReference>
<proteinExistence type="predicted"/>
<feature type="region of interest" description="Disordered" evidence="1">
    <location>
        <begin position="91"/>
        <end position="120"/>
    </location>
</feature>
<dbReference type="InterPro" id="IPR044661">
    <property type="entry name" value="MED15a/b/c-like"/>
</dbReference>
<keyword evidence="3" id="KW-1185">Reference proteome</keyword>
<feature type="region of interest" description="Disordered" evidence="1">
    <location>
        <begin position="479"/>
        <end position="499"/>
    </location>
</feature>
<accession>A0A2R6QVI2</accession>
<gene>
    <name evidence="2" type="ORF">CEY00_Acc13253</name>
</gene>